<dbReference type="PANTHER" id="PTHR24366">
    <property type="entry name" value="IG(IMMUNOGLOBULIN) AND LRR(LEUCINE RICH REPEAT) DOMAINS"/>
    <property type="match status" value="1"/>
</dbReference>
<evidence type="ECO:0000256" key="1">
    <source>
        <dbReference type="ARBA" id="ARBA00022614"/>
    </source>
</evidence>
<evidence type="ECO:0000313" key="8">
    <source>
        <dbReference type="Proteomes" id="UP000294814"/>
    </source>
</evidence>
<feature type="domain" description="Secretion system C-terminal sorting" evidence="5">
    <location>
        <begin position="801"/>
        <end position="871"/>
    </location>
</feature>
<dbReference type="Pfam" id="PF18962">
    <property type="entry name" value="Por_Secre_tail"/>
    <property type="match status" value="1"/>
</dbReference>
<keyword evidence="2 4" id="KW-0732">Signal</keyword>
<dbReference type="AlphaFoldDB" id="A0A4R5F3K0"/>
<feature type="chain" id="PRO_5020936484" evidence="4">
    <location>
        <begin position="20"/>
        <end position="873"/>
    </location>
</feature>
<dbReference type="InterPro" id="IPR047589">
    <property type="entry name" value="DUF11_rpt"/>
</dbReference>
<feature type="domain" description="DUF7619" evidence="6">
    <location>
        <begin position="653"/>
        <end position="784"/>
    </location>
</feature>
<dbReference type="NCBIfam" id="TIGR01451">
    <property type="entry name" value="B_ant_repeat"/>
    <property type="match status" value="1"/>
</dbReference>
<dbReference type="InterPro" id="IPR026444">
    <property type="entry name" value="Secre_tail"/>
</dbReference>
<evidence type="ECO:0000259" key="5">
    <source>
        <dbReference type="Pfam" id="PF18962"/>
    </source>
</evidence>
<dbReference type="Proteomes" id="UP000294814">
    <property type="component" value="Unassembled WGS sequence"/>
</dbReference>
<accession>A0A4R5F3K0</accession>
<evidence type="ECO:0000256" key="4">
    <source>
        <dbReference type="SAM" id="SignalP"/>
    </source>
</evidence>
<dbReference type="SUPFAM" id="SSF52058">
    <property type="entry name" value="L domain-like"/>
    <property type="match status" value="1"/>
</dbReference>
<evidence type="ECO:0000256" key="3">
    <source>
        <dbReference type="ARBA" id="ARBA00022737"/>
    </source>
</evidence>
<keyword evidence="8" id="KW-1185">Reference proteome</keyword>
<evidence type="ECO:0000313" key="7">
    <source>
        <dbReference type="EMBL" id="TDE42013.1"/>
    </source>
</evidence>
<dbReference type="OrthoDB" id="1110367at2"/>
<dbReference type="NCBIfam" id="TIGR04183">
    <property type="entry name" value="Por_Secre_tail"/>
    <property type="match status" value="1"/>
</dbReference>
<evidence type="ECO:0000256" key="2">
    <source>
        <dbReference type="ARBA" id="ARBA00022729"/>
    </source>
</evidence>
<reference evidence="7 8" key="1">
    <citation type="submission" date="2019-03" db="EMBL/GenBank/DDBJ databases">
        <title>Novel species of Flavobacterium.</title>
        <authorList>
            <person name="Liu Q."/>
            <person name="Xin Y.-H."/>
        </authorList>
    </citation>
    <scope>NUCLEOTIDE SEQUENCE [LARGE SCALE GENOMIC DNA]</scope>
    <source>
        <strain evidence="7 8">LB3P52</strain>
    </source>
</reference>
<organism evidence="7 8">
    <name type="scientific">Flavobacterium rhamnosiphilum</name>
    <dbReference type="NCBI Taxonomy" id="2541724"/>
    <lineage>
        <taxon>Bacteria</taxon>
        <taxon>Pseudomonadati</taxon>
        <taxon>Bacteroidota</taxon>
        <taxon>Flavobacteriia</taxon>
        <taxon>Flavobacteriales</taxon>
        <taxon>Flavobacteriaceae</taxon>
        <taxon>Flavobacterium</taxon>
    </lineage>
</organism>
<comment type="caution">
    <text evidence="7">The sequence shown here is derived from an EMBL/GenBank/DDBJ whole genome shotgun (WGS) entry which is preliminary data.</text>
</comment>
<dbReference type="PANTHER" id="PTHR24366:SF96">
    <property type="entry name" value="LEUCINE RICH REPEAT CONTAINING 53"/>
    <property type="match status" value="1"/>
</dbReference>
<dbReference type="InterPro" id="IPR032675">
    <property type="entry name" value="LRR_dom_sf"/>
</dbReference>
<gene>
    <name evidence="7" type="ORF">E0I26_14950</name>
</gene>
<keyword evidence="1" id="KW-0433">Leucine-rich repeat</keyword>
<name>A0A4R5F3K0_9FLAO</name>
<dbReference type="EMBL" id="SMLG01000014">
    <property type="protein sequence ID" value="TDE42013.1"/>
    <property type="molecule type" value="Genomic_DNA"/>
</dbReference>
<dbReference type="Gene3D" id="3.80.10.10">
    <property type="entry name" value="Ribonuclease Inhibitor"/>
    <property type="match status" value="2"/>
</dbReference>
<protein>
    <submittedName>
        <fullName evidence="7">T9SS type A sorting domain-containing protein</fullName>
    </submittedName>
</protein>
<dbReference type="InterPro" id="IPR055353">
    <property type="entry name" value="DUF7619"/>
</dbReference>
<dbReference type="Pfam" id="PF24595">
    <property type="entry name" value="DUF7619"/>
    <property type="match status" value="1"/>
</dbReference>
<sequence>MKKIYFLLLAFCFFNGLSAQIVNIPDARFKKMLLKTPGIINNTGYFLDLQGKELKIDANNDGEIQENEALQVSYLSVHSDGVNGLIYSSEGISKFSNLETLICDGNRIPSLNLTTMTKLKTLICNNNQLTSLNLNGLVDLVSLNCSFNQLSALDLNGSTNLTDVNCETNYQLSFLNISDLANLKSLICSDTKLTSLDINSLVNLSSVICEDSQLTSLDLTNLINLETLNCNYNKISIINFGVLPKLKKLYCLSNALISFDLSALVNLEEFNCNYNKITSLNITDMAKLRGLSCAGNQLTSLKLNNLPNLVSLQCESNQLTALDLIGCPILEVLVCYNNQLTSLDISELTKLTSLDLENNVNLISLSLKNGSPINQLYNNLSNCPNLKYICVDEFKLKKVQDLINQLGYTNCQVNSYCTFVPGGDFYTVKGFTNFDENANGCDATDIVFPSLKFTITDGITSGWLISNNLGNYSISALSGTHTIVPVFEKPNYFNITPSRVNITFPTQASPIVQYFCVTANGNHTDLEVTLLPLNPAIPGFDAKYKIVYKNKGNAIKSGSVNLKFDDAILDYVVSSPNFYSQAVDNIAWNFSGLKPFESREIVFALNINRPTETPAVNNGDVLKFTTTITSEDTDETPKDNTFTLNQTVVGSFDPNDKTCLEGITITPALIGEYVHYMIRFENKGTYSAQNIVVKDLIDLSKFDILTLIPTSSSHSYTTKISDANKVEFIFENINLPFDDANNDGYIAFKIKTKPTLVVGDSFTNEASIFFDYNFPIITNKATSTFKTLGTKDFEFSNYFIVYPNPANEILNIVTTNEIEVKSIAVYNISGQLVLAFPNVKVISKIDVSNLKTGNYFIKINSDKGSSSMKFIKK</sequence>
<evidence type="ECO:0000259" key="6">
    <source>
        <dbReference type="Pfam" id="PF24595"/>
    </source>
</evidence>
<dbReference type="RefSeq" id="WP_131917247.1">
    <property type="nucleotide sequence ID" value="NZ_SMLG01000014.1"/>
</dbReference>
<proteinExistence type="predicted"/>
<feature type="signal peptide" evidence="4">
    <location>
        <begin position="1"/>
        <end position="19"/>
    </location>
</feature>
<keyword evidence="3" id="KW-0677">Repeat</keyword>